<dbReference type="InterPro" id="IPR003265">
    <property type="entry name" value="HhH-GPD_domain"/>
</dbReference>
<evidence type="ECO:0000256" key="2">
    <source>
        <dbReference type="ARBA" id="ARBA00002933"/>
    </source>
</evidence>
<comment type="cofactor">
    <cofactor evidence="14">
        <name>[4Fe-4S] cluster</name>
        <dbReference type="ChEBI" id="CHEBI:49883"/>
    </cofactor>
    <text evidence="14">Binds 1 [4Fe-4S] cluster.</text>
</comment>
<evidence type="ECO:0000256" key="3">
    <source>
        <dbReference type="ARBA" id="ARBA00008343"/>
    </source>
</evidence>
<dbReference type="Pfam" id="PF14815">
    <property type="entry name" value="NUDIX_4"/>
    <property type="match status" value="1"/>
</dbReference>
<dbReference type="Pfam" id="PF00633">
    <property type="entry name" value="HHH"/>
    <property type="match status" value="1"/>
</dbReference>
<proteinExistence type="inferred from homology"/>
<evidence type="ECO:0000313" key="17">
    <source>
        <dbReference type="Proteomes" id="UP000193978"/>
    </source>
</evidence>
<keyword evidence="7" id="KW-0479">Metal-binding</keyword>
<dbReference type="SUPFAM" id="SSF48150">
    <property type="entry name" value="DNA-glycosylase"/>
    <property type="match status" value="1"/>
</dbReference>
<dbReference type="PANTHER" id="PTHR42944">
    <property type="entry name" value="ADENINE DNA GLYCOSYLASE"/>
    <property type="match status" value="1"/>
</dbReference>
<comment type="function">
    <text evidence="2">Adenine glycosylase active on G-A mispairs. MutY also corrects error-prone DNA synthesis past GO lesions which are due to the oxidatively damaged form of guanine: 7,8-dihydro-8-oxoguanine (8-oxo-dGTP).</text>
</comment>
<dbReference type="GO" id="GO:0032357">
    <property type="term" value="F:oxidized purine DNA binding"/>
    <property type="evidence" value="ECO:0007669"/>
    <property type="project" value="TreeGrafter"/>
</dbReference>
<evidence type="ECO:0000256" key="9">
    <source>
        <dbReference type="ARBA" id="ARBA00022801"/>
    </source>
</evidence>
<evidence type="ECO:0000256" key="1">
    <source>
        <dbReference type="ARBA" id="ARBA00000843"/>
    </source>
</evidence>
<protein>
    <recommendedName>
        <fullName evidence="5 14">Adenine DNA glycosylase</fullName>
        <ecNumber evidence="4 14">3.2.2.31</ecNumber>
    </recommendedName>
</protein>
<dbReference type="SUPFAM" id="SSF55811">
    <property type="entry name" value="Nudix"/>
    <property type="match status" value="1"/>
</dbReference>
<keyword evidence="6" id="KW-0004">4Fe-4S</keyword>
<dbReference type="SMART" id="SM00478">
    <property type="entry name" value="ENDO3c"/>
    <property type="match status" value="1"/>
</dbReference>
<evidence type="ECO:0000256" key="14">
    <source>
        <dbReference type="RuleBase" id="RU365096"/>
    </source>
</evidence>
<keyword evidence="12" id="KW-0234">DNA repair</keyword>
<dbReference type="InterPro" id="IPR029119">
    <property type="entry name" value="MutY_C"/>
</dbReference>
<dbReference type="AlphaFoldDB" id="A0A1W6N0W2"/>
<dbReference type="EC" id="3.2.2.31" evidence="4 14"/>
<dbReference type="GO" id="GO:0034039">
    <property type="term" value="F:8-oxo-7,8-dihydroguanine DNA N-glycosylase activity"/>
    <property type="evidence" value="ECO:0007669"/>
    <property type="project" value="TreeGrafter"/>
</dbReference>
<evidence type="ECO:0000256" key="7">
    <source>
        <dbReference type="ARBA" id="ARBA00022723"/>
    </source>
</evidence>
<dbReference type="InterPro" id="IPR011257">
    <property type="entry name" value="DNA_glycosylase"/>
</dbReference>
<evidence type="ECO:0000256" key="4">
    <source>
        <dbReference type="ARBA" id="ARBA00012045"/>
    </source>
</evidence>
<accession>A0A1W6N0W2</accession>
<dbReference type="Proteomes" id="UP000193978">
    <property type="component" value="Chromosome"/>
</dbReference>
<keyword evidence="10 14" id="KW-0408">Iron</keyword>
<keyword evidence="9" id="KW-0378">Hydrolase</keyword>
<dbReference type="GO" id="GO:0000701">
    <property type="term" value="F:purine-specific mismatch base pair DNA N-glycosylase activity"/>
    <property type="evidence" value="ECO:0007669"/>
    <property type="project" value="UniProtKB-EC"/>
</dbReference>
<evidence type="ECO:0000256" key="12">
    <source>
        <dbReference type="ARBA" id="ARBA00023204"/>
    </source>
</evidence>
<keyword evidence="11" id="KW-0411">Iron-sulfur</keyword>
<evidence type="ECO:0000256" key="10">
    <source>
        <dbReference type="ARBA" id="ARBA00023004"/>
    </source>
</evidence>
<dbReference type="NCBIfam" id="TIGR01084">
    <property type="entry name" value="mutY"/>
    <property type="match status" value="1"/>
</dbReference>
<dbReference type="FunFam" id="1.10.340.30:FF:000002">
    <property type="entry name" value="Adenine DNA glycosylase"/>
    <property type="match status" value="1"/>
</dbReference>
<evidence type="ECO:0000313" key="16">
    <source>
        <dbReference type="EMBL" id="ARN83475.1"/>
    </source>
</evidence>
<evidence type="ECO:0000256" key="8">
    <source>
        <dbReference type="ARBA" id="ARBA00022763"/>
    </source>
</evidence>
<comment type="similarity">
    <text evidence="3 14">Belongs to the Nth/MutY family.</text>
</comment>
<dbReference type="InterPro" id="IPR015797">
    <property type="entry name" value="NUDIX_hydrolase-like_dom_sf"/>
</dbReference>
<dbReference type="EMBL" id="CP019948">
    <property type="protein sequence ID" value="ARN83475.1"/>
    <property type="molecule type" value="Genomic_DNA"/>
</dbReference>
<dbReference type="InterPro" id="IPR044298">
    <property type="entry name" value="MIG/MutY"/>
</dbReference>
<keyword evidence="17" id="KW-1185">Reference proteome</keyword>
<reference evidence="16 17" key="1">
    <citation type="submission" date="2017-02" db="EMBL/GenBank/DDBJ databases">
        <authorList>
            <person name="Peterson S.W."/>
        </authorList>
    </citation>
    <scope>NUCLEOTIDE SEQUENCE [LARGE SCALE GENOMIC DNA]</scope>
    <source>
        <strain evidence="16 17">S285</strain>
    </source>
</reference>
<evidence type="ECO:0000256" key="13">
    <source>
        <dbReference type="ARBA" id="ARBA00023295"/>
    </source>
</evidence>
<dbReference type="GO" id="GO:0006298">
    <property type="term" value="P:mismatch repair"/>
    <property type="evidence" value="ECO:0007669"/>
    <property type="project" value="TreeGrafter"/>
</dbReference>
<dbReference type="Pfam" id="PF00730">
    <property type="entry name" value="HhH-GPD"/>
    <property type="match status" value="1"/>
</dbReference>
<evidence type="ECO:0000259" key="15">
    <source>
        <dbReference type="SMART" id="SM00478"/>
    </source>
</evidence>
<keyword evidence="13 14" id="KW-0326">Glycosidase</keyword>
<gene>
    <name evidence="16" type="ORF">B1812_07505</name>
</gene>
<dbReference type="CDD" id="cd00056">
    <property type="entry name" value="ENDO3c"/>
    <property type="match status" value="1"/>
</dbReference>
<feature type="domain" description="HhH-GPD" evidence="15">
    <location>
        <begin position="46"/>
        <end position="195"/>
    </location>
</feature>
<organism evidence="16 17">
    <name type="scientific">Methylocystis bryophila</name>
    <dbReference type="NCBI Taxonomy" id="655015"/>
    <lineage>
        <taxon>Bacteria</taxon>
        <taxon>Pseudomonadati</taxon>
        <taxon>Pseudomonadota</taxon>
        <taxon>Alphaproteobacteria</taxon>
        <taxon>Hyphomicrobiales</taxon>
        <taxon>Methylocystaceae</taxon>
        <taxon>Methylocystis</taxon>
    </lineage>
</organism>
<dbReference type="Gene3D" id="3.90.79.10">
    <property type="entry name" value="Nucleoside Triphosphate Pyrophosphohydrolase"/>
    <property type="match status" value="1"/>
</dbReference>
<dbReference type="CDD" id="cd03431">
    <property type="entry name" value="NUDIX_DNA_Glycosylase_C-MutY"/>
    <property type="match status" value="1"/>
</dbReference>
<dbReference type="PROSITE" id="PS01155">
    <property type="entry name" value="ENDONUCLEASE_III_2"/>
    <property type="match status" value="1"/>
</dbReference>
<dbReference type="PANTHER" id="PTHR42944:SF1">
    <property type="entry name" value="ADENINE DNA GLYCOSYLASE"/>
    <property type="match status" value="1"/>
</dbReference>
<dbReference type="GO" id="GO:0046872">
    <property type="term" value="F:metal ion binding"/>
    <property type="evidence" value="ECO:0007669"/>
    <property type="project" value="UniProtKB-UniRule"/>
</dbReference>
<evidence type="ECO:0000256" key="11">
    <source>
        <dbReference type="ARBA" id="ARBA00023014"/>
    </source>
</evidence>
<evidence type="ECO:0000256" key="6">
    <source>
        <dbReference type="ARBA" id="ARBA00022485"/>
    </source>
</evidence>
<name>A0A1W6N0W2_9HYPH</name>
<dbReference type="GO" id="GO:0006284">
    <property type="term" value="P:base-excision repair"/>
    <property type="evidence" value="ECO:0007669"/>
    <property type="project" value="UniProtKB-UniRule"/>
</dbReference>
<dbReference type="Gene3D" id="1.10.1670.10">
    <property type="entry name" value="Helix-hairpin-Helix base-excision DNA repair enzymes (C-terminal)"/>
    <property type="match status" value="1"/>
</dbReference>
<dbReference type="InterPro" id="IPR023170">
    <property type="entry name" value="HhH_base_excis_C"/>
</dbReference>
<dbReference type="GO" id="GO:0051539">
    <property type="term" value="F:4 iron, 4 sulfur cluster binding"/>
    <property type="evidence" value="ECO:0007669"/>
    <property type="project" value="UniProtKB-UniRule"/>
</dbReference>
<comment type="catalytic activity">
    <reaction evidence="1 14">
        <text>Hydrolyzes free adenine bases from 7,8-dihydro-8-oxoguanine:adenine mismatched double-stranded DNA, leaving an apurinic site.</text>
        <dbReference type="EC" id="3.2.2.31"/>
    </reaction>
</comment>
<evidence type="ECO:0000256" key="5">
    <source>
        <dbReference type="ARBA" id="ARBA00022023"/>
    </source>
</evidence>
<keyword evidence="8 14" id="KW-0227">DNA damage</keyword>
<dbReference type="InterPro" id="IPR004036">
    <property type="entry name" value="Endonuclease-III-like_CS2"/>
</dbReference>
<dbReference type="STRING" id="655015.B1812_07505"/>
<dbReference type="InterPro" id="IPR000445">
    <property type="entry name" value="HhH_motif"/>
</dbReference>
<dbReference type="InterPro" id="IPR005760">
    <property type="entry name" value="A/G_AdeGlyc_MutY"/>
</dbReference>
<dbReference type="Gene3D" id="1.10.340.30">
    <property type="entry name" value="Hypothetical protein, domain 2"/>
    <property type="match status" value="1"/>
</dbReference>
<dbReference type="GO" id="GO:0035485">
    <property type="term" value="F:adenine/guanine mispair binding"/>
    <property type="evidence" value="ECO:0007669"/>
    <property type="project" value="TreeGrafter"/>
</dbReference>
<dbReference type="KEGG" id="mbry:B1812_07505"/>
<sequence>MSRLPTNTPLGDSLLRWWDLERRDLPWRALPGRCADPYAVWLSEIMLQQTTVATVKGYFAKFLARWPTVESLAAAPIEDVLAAWAGLGYYARARNLHACAITVARRHGGRFPRRAAELRELPGVGAYTAAAIAAIAYGEPCVAVDGNVERVISRLYTLADPRPALKREVERRAALLLPSARAGDFAQAMMDLGATICRPRAPQCDRCSWSSACEARRAGAPEDYPMRSAKTAKPHRRGAAFVLLRDDEVLLLRRPSAGLLGSMTAFPTTPLGEDVAPEAQLAHAPIKARWRRLDGAVHHVFTHFSLELAVYVAQGGAGAKGLWISTARLDEQGLPTLMRKVAVHAGLSDGRKPITK</sequence>